<evidence type="ECO:0000313" key="8">
    <source>
        <dbReference type="Proteomes" id="UP001055940"/>
    </source>
</evidence>
<keyword evidence="8" id="KW-1185">Reference proteome</keyword>
<dbReference type="SUPFAM" id="SSF52540">
    <property type="entry name" value="P-loop containing nucleoside triphosphate hydrolases"/>
    <property type="match status" value="2"/>
</dbReference>
<feature type="domain" description="ABC transporter" evidence="6">
    <location>
        <begin position="280"/>
        <end position="513"/>
    </location>
</feature>
<dbReference type="EMBL" id="CP099837">
    <property type="protein sequence ID" value="USY22311.1"/>
    <property type="molecule type" value="Genomic_DNA"/>
</dbReference>
<evidence type="ECO:0000259" key="6">
    <source>
        <dbReference type="PROSITE" id="PS50893"/>
    </source>
</evidence>
<evidence type="ECO:0000256" key="5">
    <source>
        <dbReference type="SAM" id="MobiDB-lite"/>
    </source>
</evidence>
<name>A0ABY5DEY2_9ACTN</name>
<dbReference type="Proteomes" id="UP001055940">
    <property type="component" value="Chromosome"/>
</dbReference>
<dbReference type="GO" id="GO:0005524">
    <property type="term" value="F:ATP binding"/>
    <property type="evidence" value="ECO:0007669"/>
    <property type="project" value="UniProtKB-KW"/>
</dbReference>
<dbReference type="PANTHER" id="PTHR43776">
    <property type="entry name" value="TRANSPORT ATP-BINDING PROTEIN"/>
    <property type="match status" value="1"/>
</dbReference>
<proteinExistence type="inferred from homology"/>
<gene>
    <name evidence="7" type="ORF">NE857_12295</name>
</gene>
<dbReference type="SMART" id="SM00382">
    <property type="entry name" value="AAA"/>
    <property type="match status" value="2"/>
</dbReference>
<protein>
    <submittedName>
        <fullName evidence="7">ATP-binding cassette domain-containing protein</fullName>
    </submittedName>
</protein>
<evidence type="ECO:0000256" key="3">
    <source>
        <dbReference type="ARBA" id="ARBA00022741"/>
    </source>
</evidence>
<dbReference type="InterPro" id="IPR027417">
    <property type="entry name" value="P-loop_NTPase"/>
</dbReference>
<evidence type="ECO:0000256" key="4">
    <source>
        <dbReference type="ARBA" id="ARBA00022840"/>
    </source>
</evidence>
<dbReference type="PROSITE" id="PS00211">
    <property type="entry name" value="ABC_TRANSPORTER_1"/>
    <property type="match status" value="2"/>
</dbReference>
<accession>A0ABY5DEY2</accession>
<keyword evidence="3" id="KW-0547">Nucleotide-binding</keyword>
<dbReference type="InterPro" id="IPR003593">
    <property type="entry name" value="AAA+_ATPase"/>
</dbReference>
<evidence type="ECO:0000256" key="1">
    <source>
        <dbReference type="ARBA" id="ARBA00005417"/>
    </source>
</evidence>
<dbReference type="Pfam" id="PF00005">
    <property type="entry name" value="ABC_tran"/>
    <property type="match status" value="2"/>
</dbReference>
<dbReference type="Gene3D" id="3.40.50.300">
    <property type="entry name" value="P-loop containing nucleotide triphosphate hydrolases"/>
    <property type="match status" value="2"/>
</dbReference>
<feature type="compositionally biased region" description="Basic and acidic residues" evidence="5">
    <location>
        <begin position="249"/>
        <end position="261"/>
    </location>
</feature>
<keyword evidence="2" id="KW-0813">Transport</keyword>
<evidence type="ECO:0000256" key="2">
    <source>
        <dbReference type="ARBA" id="ARBA00022448"/>
    </source>
</evidence>
<sequence length="517" mass="54050">MTAETLVVENLSVTDPAGAPVLSGVGLRLSAGERLAVVGESGAGKSTLALAALGVVRPGLRRAHGSVLVAGEDVFALSERARRRLRRTTTAWLSQDPASALTPTMAVRELIAEQLGRASRAEVAERLRALDLPDDAAFQDRLPHQLSGGQQRRVALARALAARPRLVVLDEPTAGLDPAAARTLVTEVGRLQRELGFALLAITHDLGLMARECDEVLVLDGGRVADRGPDALARISADAGAEPTPRAFVTDRREPGSDHHAPAPGIDGPGSGRMDTRPLLRVESLAVGHGAGDLLRGVDFEVSAGEAVALVGPSGSGKSTLARCLAGLHPPSSGTVTLDGRVLAPRARRRTADQRAHLQLVGQDPLGALHPRRSVRSSISGPARLLRGLSRAAAAEEATALLDLVGLPVGLGDRRPRELSGGQRQRVVLARALAVRPRLLVCDEVTSALDRATAREVTGLIDELRTHRGLAVLHVTHDPDVVRSGCERVLALSDGTVADRDREPAAPTAVGAPAPPP</sequence>
<reference evidence="7" key="1">
    <citation type="submission" date="2022-06" db="EMBL/GenBank/DDBJ databases">
        <authorList>
            <person name="Ping M."/>
        </authorList>
    </citation>
    <scope>NUCLEOTIDE SEQUENCE</scope>
    <source>
        <strain evidence="7">JCM11759T</strain>
    </source>
</reference>
<evidence type="ECO:0000313" key="7">
    <source>
        <dbReference type="EMBL" id="USY22311.1"/>
    </source>
</evidence>
<feature type="region of interest" description="Disordered" evidence="5">
    <location>
        <begin position="238"/>
        <end position="272"/>
    </location>
</feature>
<feature type="domain" description="ABC transporter" evidence="6">
    <location>
        <begin position="6"/>
        <end position="246"/>
    </location>
</feature>
<dbReference type="InterPro" id="IPR003439">
    <property type="entry name" value="ABC_transporter-like_ATP-bd"/>
</dbReference>
<dbReference type="CDD" id="cd03257">
    <property type="entry name" value="ABC_NikE_OppD_transporters"/>
    <property type="match status" value="1"/>
</dbReference>
<dbReference type="PANTHER" id="PTHR43776:SF7">
    <property type="entry name" value="D,D-DIPEPTIDE TRANSPORT ATP-BINDING PROTEIN DDPF-RELATED"/>
    <property type="match status" value="1"/>
</dbReference>
<feature type="compositionally biased region" description="Low complexity" evidence="5">
    <location>
        <begin position="505"/>
        <end position="517"/>
    </location>
</feature>
<dbReference type="RefSeq" id="WP_254421096.1">
    <property type="nucleotide sequence ID" value="NZ_BAAAJB010000046.1"/>
</dbReference>
<dbReference type="InterPro" id="IPR017871">
    <property type="entry name" value="ABC_transporter-like_CS"/>
</dbReference>
<feature type="region of interest" description="Disordered" evidence="5">
    <location>
        <begin position="494"/>
        <end position="517"/>
    </location>
</feature>
<dbReference type="InterPro" id="IPR050319">
    <property type="entry name" value="ABC_transp_ATP-bind"/>
</dbReference>
<keyword evidence="4 7" id="KW-0067">ATP-binding</keyword>
<comment type="similarity">
    <text evidence="1">Belongs to the ABC transporter superfamily.</text>
</comment>
<dbReference type="PROSITE" id="PS50893">
    <property type="entry name" value="ABC_TRANSPORTER_2"/>
    <property type="match status" value="2"/>
</dbReference>
<organism evidence="7 8">
    <name type="scientific">Nocardiopsis exhalans</name>
    <dbReference type="NCBI Taxonomy" id="163604"/>
    <lineage>
        <taxon>Bacteria</taxon>
        <taxon>Bacillati</taxon>
        <taxon>Actinomycetota</taxon>
        <taxon>Actinomycetes</taxon>
        <taxon>Streptosporangiales</taxon>
        <taxon>Nocardiopsidaceae</taxon>
        <taxon>Nocardiopsis</taxon>
    </lineage>
</organism>